<name>A0A8B7CMB9_PHODC</name>
<feature type="compositionally biased region" description="Low complexity" evidence="2">
    <location>
        <begin position="14"/>
        <end position="25"/>
    </location>
</feature>
<accession>A0A8B7CMB9</accession>
<comment type="similarity">
    <text evidence="1">Belongs to the GeBP family.</text>
</comment>
<sequence length="265" mass="29296">MESSKPPKLDAVMPDDPSSDPASPSRKSDRKRKARDLSEEEPSGKSSQAGQRRLADDNAVAVLRAAVDFRSATGSIPLPSNMGIFYDFVKASLPTPLTKEQVYNKLRHLRHKFQKSGPPGSGPNDGLVHDLCTEVWGAVDKKDDNKEEKKAKEGTPVAAIKNGHAAPVAAEEEEEQQGDGEERGVHGLDSLLYVSTAAAEHWKANELWGVSWEAGLKRMDPSKARVLEEKWRRQLGDEMKHQMEWSKTSRELLALLNDAYKGMNT</sequence>
<dbReference type="GO" id="GO:0005634">
    <property type="term" value="C:nucleus"/>
    <property type="evidence" value="ECO:0007669"/>
    <property type="project" value="TreeGrafter"/>
</dbReference>
<reference evidence="5" key="2">
    <citation type="submission" date="2025-08" db="UniProtKB">
        <authorList>
            <consortium name="RefSeq"/>
        </authorList>
    </citation>
    <scope>IDENTIFICATION</scope>
    <source>
        <tissue evidence="5">Young leaves</tissue>
    </source>
</reference>
<keyword evidence="4" id="KW-1185">Reference proteome</keyword>
<dbReference type="GO" id="GO:0006355">
    <property type="term" value="P:regulation of DNA-templated transcription"/>
    <property type="evidence" value="ECO:0007669"/>
    <property type="project" value="InterPro"/>
</dbReference>
<evidence type="ECO:0000256" key="1">
    <source>
        <dbReference type="ARBA" id="ARBA00010820"/>
    </source>
</evidence>
<feature type="region of interest" description="Disordered" evidence="2">
    <location>
        <begin position="162"/>
        <end position="183"/>
    </location>
</feature>
<dbReference type="Pfam" id="PF04504">
    <property type="entry name" value="GeBP-like_DBD"/>
    <property type="match status" value="1"/>
</dbReference>
<feature type="domain" description="Glabrous enhancer-binding protein-like DBD" evidence="3">
    <location>
        <begin position="51"/>
        <end position="137"/>
    </location>
</feature>
<evidence type="ECO:0000259" key="3">
    <source>
        <dbReference type="Pfam" id="PF04504"/>
    </source>
</evidence>
<feature type="region of interest" description="Disordered" evidence="2">
    <location>
        <begin position="1"/>
        <end position="55"/>
    </location>
</feature>
<gene>
    <name evidence="5" type="primary">LOC103716014</name>
</gene>
<dbReference type="PANTHER" id="PTHR31662">
    <property type="entry name" value="BNAANNG10740D PROTEIN-RELATED"/>
    <property type="match status" value="1"/>
</dbReference>
<dbReference type="GeneID" id="103716014"/>
<dbReference type="InterPro" id="IPR053932">
    <property type="entry name" value="GeBP-like_DBD"/>
</dbReference>
<dbReference type="RefSeq" id="XP_008802063.1">
    <property type="nucleotide sequence ID" value="XM_008803841.4"/>
</dbReference>
<organism evidence="4 5">
    <name type="scientific">Phoenix dactylifera</name>
    <name type="common">Date palm</name>
    <dbReference type="NCBI Taxonomy" id="42345"/>
    <lineage>
        <taxon>Eukaryota</taxon>
        <taxon>Viridiplantae</taxon>
        <taxon>Streptophyta</taxon>
        <taxon>Embryophyta</taxon>
        <taxon>Tracheophyta</taxon>
        <taxon>Spermatophyta</taxon>
        <taxon>Magnoliopsida</taxon>
        <taxon>Liliopsida</taxon>
        <taxon>Arecaceae</taxon>
        <taxon>Coryphoideae</taxon>
        <taxon>Phoeniceae</taxon>
        <taxon>Phoenix</taxon>
    </lineage>
</organism>
<dbReference type="AlphaFoldDB" id="A0A8B7CMB9"/>
<dbReference type="KEGG" id="pda:103716014"/>
<dbReference type="PANTHER" id="PTHR31662:SF28">
    <property type="entry name" value="MYB_SANT-LIKE DOMAIN-CONTAINING PROTEIN"/>
    <property type="match status" value="1"/>
</dbReference>
<feature type="compositionally biased region" description="Acidic residues" evidence="2">
    <location>
        <begin position="170"/>
        <end position="179"/>
    </location>
</feature>
<proteinExistence type="inferred from homology"/>
<dbReference type="Proteomes" id="UP000228380">
    <property type="component" value="Chromosome 8"/>
</dbReference>
<protein>
    <submittedName>
        <fullName evidence="5">Uncharacterized protein LOC103716014</fullName>
    </submittedName>
</protein>
<dbReference type="OrthoDB" id="661680at2759"/>
<evidence type="ECO:0000313" key="5">
    <source>
        <dbReference type="RefSeq" id="XP_008802063.1"/>
    </source>
</evidence>
<reference evidence="4" key="1">
    <citation type="journal article" date="2019" name="Nat. Commun.">
        <title>Genome-wide association mapping of date palm fruit traits.</title>
        <authorList>
            <person name="Hazzouri K.M."/>
            <person name="Gros-Balthazard M."/>
            <person name="Flowers J.M."/>
            <person name="Copetti D."/>
            <person name="Lemansour A."/>
            <person name="Lebrun M."/>
            <person name="Masmoudi K."/>
            <person name="Ferrand S."/>
            <person name="Dhar M.I."/>
            <person name="Fresquez Z.A."/>
            <person name="Rosas U."/>
            <person name="Zhang J."/>
            <person name="Talag J."/>
            <person name="Lee S."/>
            <person name="Kudrna D."/>
            <person name="Powell R.F."/>
            <person name="Leitch I.J."/>
            <person name="Krueger R.R."/>
            <person name="Wing R.A."/>
            <person name="Amiri K.M.A."/>
            <person name="Purugganan M.D."/>
        </authorList>
    </citation>
    <scope>NUCLEOTIDE SEQUENCE [LARGE SCALE GENOMIC DNA]</scope>
    <source>
        <strain evidence="4">cv. Khalas</strain>
    </source>
</reference>
<evidence type="ECO:0000256" key="2">
    <source>
        <dbReference type="SAM" id="MobiDB-lite"/>
    </source>
</evidence>
<dbReference type="InterPro" id="IPR007592">
    <property type="entry name" value="GEBP"/>
</dbReference>
<evidence type="ECO:0000313" key="4">
    <source>
        <dbReference type="Proteomes" id="UP000228380"/>
    </source>
</evidence>